<name>D7WAS5_9CORY</name>
<evidence type="ECO:0000313" key="11">
    <source>
        <dbReference type="Proteomes" id="UP000004208"/>
    </source>
</evidence>
<evidence type="ECO:0000256" key="5">
    <source>
        <dbReference type="PROSITE-ProRule" id="PRU01240"/>
    </source>
</evidence>
<dbReference type="SUPFAM" id="SSF52743">
    <property type="entry name" value="Subtilisin-like"/>
    <property type="match status" value="1"/>
</dbReference>
<dbReference type="PANTHER" id="PTHR43806:SF11">
    <property type="entry name" value="CEREVISIN-RELATED"/>
    <property type="match status" value="1"/>
</dbReference>
<dbReference type="HOGENOM" id="CLU_011263_13_4_11"/>
<accession>D7WAS5</accession>
<feature type="chain" id="PRO_5005672186" evidence="8">
    <location>
        <begin position="34"/>
        <end position="405"/>
    </location>
</feature>
<keyword evidence="3 5" id="KW-0378">Hydrolase</keyword>
<feature type="domain" description="Peptidase S8/S53" evidence="9">
    <location>
        <begin position="62"/>
        <end position="330"/>
    </location>
</feature>
<dbReference type="PROSITE" id="PS51892">
    <property type="entry name" value="SUBTILASE"/>
    <property type="match status" value="1"/>
</dbReference>
<keyword evidence="8" id="KW-0732">Signal</keyword>
<feature type="active site" description="Charge relay system" evidence="5">
    <location>
        <position position="104"/>
    </location>
</feature>
<dbReference type="InterPro" id="IPR050131">
    <property type="entry name" value="Peptidase_S8_subtilisin-like"/>
</dbReference>
<evidence type="ECO:0000313" key="10">
    <source>
        <dbReference type="EMBL" id="EFK54956.1"/>
    </source>
</evidence>
<dbReference type="InterPro" id="IPR022398">
    <property type="entry name" value="Peptidase_S8_His-AS"/>
</dbReference>
<dbReference type="EMBL" id="ACLJ02000001">
    <property type="protein sequence ID" value="EFK54956.1"/>
    <property type="molecule type" value="Genomic_DNA"/>
</dbReference>
<dbReference type="InterPro" id="IPR023827">
    <property type="entry name" value="Peptidase_S8_Asp-AS"/>
</dbReference>
<dbReference type="InterPro" id="IPR000209">
    <property type="entry name" value="Peptidase_S8/S53_dom"/>
</dbReference>
<evidence type="ECO:0000256" key="2">
    <source>
        <dbReference type="ARBA" id="ARBA00022670"/>
    </source>
</evidence>
<sequence>MRFRLSTSTCIPALTLMLFSTQPVLVATPPAHAQDVACAVPVPADPPAAAADLDQVRTIATGAGVKVAVIDTGVAQHPELNQLIPGNDYVTPDEPRPFQDCDAHGTVVAGIIAGTTTGIAPDAEIIAIRQSSAHFRTTTAPVPDGSPEAEDIPGAGNLDTLARAIHNAIDLGADVINMSVVSCVEPQLAARVDTQDLRLALGRAELDGVAVVAAAGNANHECPPGSTVYPAHFPTVITVGSRADSHTMAEYSLPVPDEHIAVSAPGRPQAALSSDGNGFTGGVAGDRGDAQPYEGTSFAAPVVSATVALLRQRYPDASPAQIRAMVDGAAEPSGGAVDTLTTLTHLPPESHRSGRDDDTDPVTVTPVEKTVATAPRKTGVVLTILGLFALLSTAVGSLLVSRRNI</sequence>
<dbReference type="AlphaFoldDB" id="D7WAS5"/>
<feature type="signal peptide" evidence="8">
    <location>
        <begin position="1"/>
        <end position="33"/>
    </location>
</feature>
<organism evidence="10 11">
    <name type="scientific">Corynebacterium genitalium ATCC 33030</name>
    <dbReference type="NCBI Taxonomy" id="585529"/>
    <lineage>
        <taxon>Bacteria</taxon>
        <taxon>Bacillati</taxon>
        <taxon>Actinomycetota</taxon>
        <taxon>Actinomycetes</taxon>
        <taxon>Mycobacteriales</taxon>
        <taxon>Corynebacteriaceae</taxon>
        <taxon>Corynebacterium</taxon>
    </lineage>
</organism>
<feature type="transmembrane region" description="Helical" evidence="7">
    <location>
        <begin position="379"/>
        <end position="400"/>
    </location>
</feature>
<dbReference type="PROSITE" id="PS00137">
    <property type="entry name" value="SUBTILASE_HIS"/>
    <property type="match status" value="1"/>
</dbReference>
<comment type="similarity">
    <text evidence="1 5 6">Belongs to the peptidase S8 family.</text>
</comment>
<comment type="caution">
    <text evidence="10">The sequence shown here is derived from an EMBL/GenBank/DDBJ whole genome shotgun (WGS) entry which is preliminary data.</text>
</comment>
<evidence type="ECO:0000256" key="7">
    <source>
        <dbReference type="SAM" id="Phobius"/>
    </source>
</evidence>
<dbReference type="InterPro" id="IPR015500">
    <property type="entry name" value="Peptidase_S8_subtilisin-rel"/>
</dbReference>
<dbReference type="Proteomes" id="UP000004208">
    <property type="component" value="Unassembled WGS sequence"/>
</dbReference>
<protein>
    <submittedName>
        <fullName evidence="10">Type VII secretion-associated serine protease mycosin</fullName>
    </submittedName>
</protein>
<reference evidence="10" key="1">
    <citation type="submission" date="2010-06" db="EMBL/GenBank/DDBJ databases">
        <authorList>
            <person name="Muzny D."/>
            <person name="Qin X."/>
            <person name="Buhay C."/>
            <person name="Dugan-Rocha S."/>
            <person name="Ding Y."/>
            <person name="Chen G."/>
            <person name="Hawes A."/>
            <person name="Holder M."/>
            <person name="Jhangiani S."/>
            <person name="Johnson A."/>
            <person name="Khan Z."/>
            <person name="Li Z."/>
            <person name="Liu W."/>
            <person name="Liu X."/>
            <person name="Perez L."/>
            <person name="Shen H."/>
            <person name="Wang Q."/>
            <person name="Watt J."/>
            <person name="Xi L."/>
            <person name="Xin Y."/>
            <person name="Zhou J."/>
            <person name="Deng J."/>
            <person name="Jiang H."/>
            <person name="Liu Y."/>
            <person name="Qu J."/>
            <person name="Song X.-Z."/>
            <person name="Zhang L."/>
            <person name="Villasana D."/>
            <person name="Johnson A."/>
            <person name="Liu J."/>
            <person name="Liyanage D."/>
            <person name="Lorensuhewa L."/>
            <person name="Robinson T."/>
            <person name="Song A."/>
            <person name="Song B.-B."/>
            <person name="Dinh H."/>
            <person name="Thornton R."/>
            <person name="Coyle M."/>
            <person name="Francisco L."/>
            <person name="Jackson L."/>
            <person name="Javaid M."/>
            <person name="Korchina V."/>
            <person name="Kovar C."/>
            <person name="Mata R."/>
            <person name="Mathew T."/>
            <person name="Ngo R."/>
            <person name="Nguyen L."/>
            <person name="Nguyen N."/>
            <person name="Okwuonu G."/>
            <person name="Ongeri F."/>
            <person name="Pham C."/>
            <person name="Simmons D."/>
            <person name="Wilczek-Boney K."/>
            <person name="Hale W."/>
            <person name="Jakkamsetti A."/>
            <person name="Pham P."/>
            <person name="Ruth R."/>
            <person name="San Lucas F."/>
            <person name="Warren J."/>
            <person name="Zhang J."/>
            <person name="Zhao Z."/>
            <person name="Zhou C."/>
            <person name="Zhu D."/>
            <person name="Lee S."/>
            <person name="Bess C."/>
            <person name="Blankenburg K."/>
            <person name="Forbes L."/>
            <person name="Fu Q."/>
            <person name="Gubbala S."/>
            <person name="Hirani K."/>
            <person name="Jayaseelan J.C."/>
            <person name="Lara F."/>
            <person name="Munidasa M."/>
            <person name="Palculict T."/>
            <person name="Patil S."/>
            <person name="Pu L.-L."/>
            <person name="Saada N."/>
            <person name="Tang L."/>
            <person name="Weissenberger G."/>
            <person name="Zhu Y."/>
            <person name="Hemphill L."/>
            <person name="Shang Y."/>
            <person name="Youmans B."/>
            <person name="Ayvaz T."/>
            <person name="Ross M."/>
            <person name="Santibanez J."/>
            <person name="Aqrawi P."/>
            <person name="Gross S."/>
            <person name="Joshi V."/>
            <person name="Fowler G."/>
            <person name="Nazareth L."/>
            <person name="Reid J."/>
            <person name="Worley K."/>
            <person name="Petrosino J."/>
            <person name="Highlander S."/>
            <person name="Gibbs R."/>
        </authorList>
    </citation>
    <scope>NUCLEOTIDE SEQUENCE [LARGE SCALE GENOMIC DNA]</scope>
    <source>
        <strain evidence="10">ATCC 33030</strain>
    </source>
</reference>
<gene>
    <name evidence="10" type="ORF">HMPREF0291_10214</name>
</gene>
<evidence type="ECO:0000256" key="3">
    <source>
        <dbReference type="ARBA" id="ARBA00022801"/>
    </source>
</evidence>
<dbReference type="PANTHER" id="PTHR43806">
    <property type="entry name" value="PEPTIDASE S8"/>
    <property type="match status" value="1"/>
</dbReference>
<keyword evidence="7" id="KW-0812">Transmembrane</keyword>
<feature type="active site" description="Charge relay system" evidence="5">
    <location>
        <position position="297"/>
    </location>
</feature>
<dbReference type="PRINTS" id="PR00723">
    <property type="entry name" value="SUBTILISIN"/>
</dbReference>
<dbReference type="GO" id="GO:0006508">
    <property type="term" value="P:proteolysis"/>
    <property type="evidence" value="ECO:0007669"/>
    <property type="project" value="UniProtKB-KW"/>
</dbReference>
<evidence type="ECO:0000259" key="9">
    <source>
        <dbReference type="Pfam" id="PF00082"/>
    </source>
</evidence>
<dbReference type="InterPro" id="IPR036852">
    <property type="entry name" value="Peptidase_S8/S53_dom_sf"/>
</dbReference>
<evidence type="ECO:0000256" key="6">
    <source>
        <dbReference type="RuleBase" id="RU003355"/>
    </source>
</evidence>
<keyword evidence="4 5" id="KW-0720">Serine protease</keyword>
<dbReference type="InterPro" id="IPR023828">
    <property type="entry name" value="Peptidase_S8_Ser-AS"/>
</dbReference>
<dbReference type="Pfam" id="PF00082">
    <property type="entry name" value="Peptidase_S8"/>
    <property type="match status" value="1"/>
</dbReference>
<dbReference type="PROSITE" id="PS00138">
    <property type="entry name" value="SUBTILASE_SER"/>
    <property type="match status" value="1"/>
</dbReference>
<dbReference type="eggNOG" id="COG1404">
    <property type="taxonomic scope" value="Bacteria"/>
</dbReference>
<feature type="active site" description="Charge relay system" evidence="5">
    <location>
        <position position="71"/>
    </location>
</feature>
<evidence type="ECO:0000256" key="4">
    <source>
        <dbReference type="ARBA" id="ARBA00022825"/>
    </source>
</evidence>
<evidence type="ECO:0000256" key="8">
    <source>
        <dbReference type="SAM" id="SignalP"/>
    </source>
</evidence>
<dbReference type="PROSITE" id="PS00136">
    <property type="entry name" value="SUBTILASE_ASP"/>
    <property type="match status" value="1"/>
</dbReference>
<keyword evidence="7" id="KW-1133">Transmembrane helix</keyword>
<keyword evidence="7" id="KW-0472">Membrane</keyword>
<evidence type="ECO:0000256" key="1">
    <source>
        <dbReference type="ARBA" id="ARBA00011073"/>
    </source>
</evidence>
<keyword evidence="11" id="KW-1185">Reference proteome</keyword>
<dbReference type="GO" id="GO:0004252">
    <property type="term" value="F:serine-type endopeptidase activity"/>
    <property type="evidence" value="ECO:0007669"/>
    <property type="project" value="UniProtKB-UniRule"/>
</dbReference>
<dbReference type="Gene3D" id="3.40.50.200">
    <property type="entry name" value="Peptidase S8/S53 domain"/>
    <property type="match status" value="1"/>
</dbReference>
<keyword evidence="2 5" id="KW-0645">Protease</keyword>
<proteinExistence type="inferred from homology"/>
<dbReference type="STRING" id="585529.HMPREF0291_10214"/>